<dbReference type="Pfam" id="PF02954">
    <property type="entry name" value="HTH_8"/>
    <property type="match status" value="1"/>
</dbReference>
<dbReference type="Gene3D" id="3.40.50.2300">
    <property type="match status" value="1"/>
</dbReference>
<dbReference type="GO" id="GO:0000160">
    <property type="term" value="P:phosphorelay signal transduction system"/>
    <property type="evidence" value="ECO:0007669"/>
    <property type="project" value="InterPro"/>
</dbReference>
<evidence type="ECO:0000259" key="3">
    <source>
        <dbReference type="PROSITE" id="PS50110"/>
    </source>
</evidence>
<dbReference type="EMBL" id="CP015839">
    <property type="protein sequence ID" value="ANG61503.1"/>
    <property type="molecule type" value="Genomic_DNA"/>
</dbReference>
<evidence type="ECO:0000313" key="5">
    <source>
        <dbReference type="Proteomes" id="UP000078070"/>
    </source>
</evidence>
<protein>
    <submittedName>
        <fullName evidence="4">Two-component system response regulator</fullName>
    </submittedName>
</protein>
<keyword evidence="1 2" id="KW-0597">Phosphoprotein</keyword>
<dbReference type="PANTHER" id="PTHR44591:SF3">
    <property type="entry name" value="RESPONSE REGULATORY DOMAIN-CONTAINING PROTEIN"/>
    <property type="match status" value="1"/>
</dbReference>
<evidence type="ECO:0000256" key="1">
    <source>
        <dbReference type="ARBA" id="ARBA00022553"/>
    </source>
</evidence>
<gene>
    <name evidence="4" type="ORF">A8C75_02795</name>
</gene>
<dbReference type="KEGG" id="mars:A8C75_02795"/>
<dbReference type="Pfam" id="PF00072">
    <property type="entry name" value="Response_reg"/>
    <property type="match status" value="1"/>
</dbReference>
<keyword evidence="5" id="KW-1185">Reference proteome</keyword>
<dbReference type="SMART" id="SM00448">
    <property type="entry name" value="REC"/>
    <property type="match status" value="1"/>
</dbReference>
<dbReference type="PANTHER" id="PTHR44591">
    <property type="entry name" value="STRESS RESPONSE REGULATOR PROTEIN 1"/>
    <property type="match status" value="1"/>
</dbReference>
<dbReference type="OrthoDB" id="9802426at2"/>
<feature type="modified residue" description="4-aspartylphosphate" evidence="2">
    <location>
        <position position="57"/>
    </location>
</feature>
<dbReference type="InterPro" id="IPR050595">
    <property type="entry name" value="Bact_response_regulator"/>
</dbReference>
<evidence type="ECO:0000256" key="2">
    <source>
        <dbReference type="PROSITE-ProRule" id="PRU00169"/>
    </source>
</evidence>
<dbReference type="InterPro" id="IPR002197">
    <property type="entry name" value="HTH_Fis"/>
</dbReference>
<organism evidence="4 5">
    <name type="scientific">Marinobacterium aestuarii</name>
    <dbReference type="NCBI Taxonomy" id="1821621"/>
    <lineage>
        <taxon>Bacteria</taxon>
        <taxon>Pseudomonadati</taxon>
        <taxon>Pseudomonadota</taxon>
        <taxon>Gammaproteobacteria</taxon>
        <taxon>Oceanospirillales</taxon>
        <taxon>Oceanospirillaceae</taxon>
        <taxon>Marinobacterium</taxon>
    </lineage>
</organism>
<dbReference type="Gene3D" id="1.10.10.60">
    <property type="entry name" value="Homeodomain-like"/>
    <property type="match status" value="1"/>
</dbReference>
<proteinExistence type="predicted"/>
<dbReference type="InterPro" id="IPR001789">
    <property type="entry name" value="Sig_transdc_resp-reg_receiver"/>
</dbReference>
<evidence type="ECO:0000313" key="4">
    <source>
        <dbReference type="EMBL" id="ANG61503.1"/>
    </source>
</evidence>
<dbReference type="AlphaFoldDB" id="A0A1A9EVE3"/>
<sequence length="180" mass="19999">MSTIEQRHFLIVDDDPTFSRILARAMRLRGYDVQHAQNVEQALQCLQTQLPDQVTVDLKMEGASGLTLIPHLRAASPSMRILVLTGYASISTAVEAIKLGASNYLPKPANADQILAALAQQDGDPDMEIDTQPMSVSRLEWEHIQKILGEHQGNISATARALGMHRRTLQRKLLKRPVSR</sequence>
<dbReference type="STRING" id="1821621.A8C75_02795"/>
<dbReference type="SUPFAM" id="SSF46689">
    <property type="entry name" value="Homeodomain-like"/>
    <property type="match status" value="1"/>
</dbReference>
<dbReference type="Proteomes" id="UP000078070">
    <property type="component" value="Chromosome"/>
</dbReference>
<dbReference type="GO" id="GO:0043565">
    <property type="term" value="F:sequence-specific DNA binding"/>
    <property type="evidence" value="ECO:0007669"/>
    <property type="project" value="InterPro"/>
</dbReference>
<dbReference type="InterPro" id="IPR009057">
    <property type="entry name" value="Homeodomain-like_sf"/>
</dbReference>
<dbReference type="RefSeq" id="WP_067377805.1">
    <property type="nucleotide sequence ID" value="NZ_CP015839.1"/>
</dbReference>
<dbReference type="InterPro" id="IPR011006">
    <property type="entry name" value="CheY-like_superfamily"/>
</dbReference>
<reference evidence="4 5" key="2">
    <citation type="journal article" date="2018" name="Int. J. Syst. Evol. Microbiol.">
        <title>Marinobacterium aestuarii sp. nov., a benzene-degrading marine bacterium isolated from estuary sediment.</title>
        <authorList>
            <person name="Bae S.S."/>
            <person name="Jung J."/>
            <person name="Chung D."/>
            <person name="Baek K."/>
        </authorList>
    </citation>
    <scope>NUCLEOTIDE SEQUENCE [LARGE SCALE GENOMIC DNA]</scope>
    <source>
        <strain evidence="4 5">ST58-10</strain>
    </source>
</reference>
<dbReference type="PRINTS" id="PR01590">
    <property type="entry name" value="HTHFIS"/>
</dbReference>
<name>A0A1A9EVE3_9GAMM</name>
<dbReference type="CDD" id="cd17563">
    <property type="entry name" value="REC_RegA-like"/>
    <property type="match status" value="1"/>
</dbReference>
<reference evidence="5" key="1">
    <citation type="submission" date="2016-05" db="EMBL/GenBank/DDBJ databases">
        <authorList>
            <person name="Baek K."/>
            <person name="Yang S.-J."/>
        </authorList>
    </citation>
    <scope>NUCLEOTIDE SEQUENCE [LARGE SCALE GENOMIC DNA]</scope>
    <source>
        <strain evidence="5">ST58-10</strain>
    </source>
</reference>
<dbReference type="PROSITE" id="PS50110">
    <property type="entry name" value="RESPONSE_REGULATORY"/>
    <property type="match status" value="1"/>
</dbReference>
<accession>A0A1A9EVE3</accession>
<feature type="domain" description="Response regulatory" evidence="3">
    <location>
        <begin position="8"/>
        <end position="122"/>
    </location>
</feature>
<dbReference type="SUPFAM" id="SSF52172">
    <property type="entry name" value="CheY-like"/>
    <property type="match status" value="1"/>
</dbReference>